<dbReference type="EMBL" id="CP043506">
    <property type="protein sequence ID" value="QEO18131.1"/>
    <property type="molecule type" value="Genomic_DNA"/>
</dbReference>
<evidence type="ECO:0000313" key="1">
    <source>
        <dbReference type="EMBL" id="QEO18131.1"/>
    </source>
</evidence>
<dbReference type="AlphaFoldDB" id="A0A5C1YQ44"/>
<dbReference type="KEGG" id="acek:FLP30_10650"/>
<dbReference type="OrthoDB" id="6057847at2"/>
<dbReference type="Proteomes" id="UP000324536">
    <property type="component" value="Chromosome"/>
</dbReference>
<gene>
    <name evidence="1" type="ORF">FLP30_10650</name>
</gene>
<dbReference type="RefSeq" id="WP_149279799.1">
    <property type="nucleotide sequence ID" value="NZ_CP043506.1"/>
</dbReference>
<accession>A0A5C1YQ44</accession>
<reference evidence="1 2" key="1">
    <citation type="submission" date="2019-09" db="EMBL/GenBank/DDBJ databases">
        <title>Genome sequencing of strain KACC 21233.</title>
        <authorList>
            <person name="Heo J."/>
            <person name="Kim S.-J."/>
            <person name="Kim J.-S."/>
            <person name="Hong S.-B."/>
            <person name="Kwon S.-W."/>
        </authorList>
    </citation>
    <scope>NUCLEOTIDE SEQUENCE [LARGE SCALE GENOMIC DNA]</scope>
    <source>
        <strain evidence="1 2">KACC 21233</strain>
    </source>
</reference>
<keyword evidence="2" id="KW-1185">Reference proteome</keyword>
<name>A0A5C1YQ44_9PROT</name>
<evidence type="ECO:0000313" key="2">
    <source>
        <dbReference type="Proteomes" id="UP000324536"/>
    </source>
</evidence>
<sequence>MTSTTGPYLGCHLESDHHQFWNPNRFIQRRKRSSCHFPVIARKTKIILNRLMGSFSLDETRQNALRAISPIEKLQVPSRSSGKLVVFRGIPSHDYYLVFFLFVDLLGFKYLGPFEKVAYIIQLDFEGQQYSIVYAKFGMRIECSEGGNPEAVYAAVKRGIKAARPYYLWRAKEASTTSNLNLESKCPQLWEKYVFLKEQSKMLLEKFESEKENRVVEKGYDEEGSLNWTTISFPAYDFRKQSVWLHETAVDAFFCWCEQALVHIAVLMCKLTTGKEIADLLRREFGEKCKLVFDLSVSDDKLVYDEILDLRTELRNYVAHGSFGKDGSTFQFHSRVGSVPLKILDNDNRSEFRFGTYNVRNWENDYARIERFLSQLWSMGRGPARQYLETGFPCVLTLATDGTYQQAMKSDEEMGKFIEVWAHMIDDSANMDF</sequence>
<protein>
    <submittedName>
        <fullName evidence="1">Uncharacterized protein</fullName>
    </submittedName>
</protein>
<proteinExistence type="predicted"/>
<organism evidence="1 2">
    <name type="scientific">Acetobacter vaccinii</name>
    <dbReference type="NCBI Taxonomy" id="2592655"/>
    <lineage>
        <taxon>Bacteria</taxon>
        <taxon>Pseudomonadati</taxon>
        <taxon>Pseudomonadota</taxon>
        <taxon>Alphaproteobacteria</taxon>
        <taxon>Acetobacterales</taxon>
        <taxon>Acetobacteraceae</taxon>
        <taxon>Acetobacter</taxon>
    </lineage>
</organism>